<organism evidence="2 3">
    <name type="scientific">Ensete ventricosum</name>
    <name type="common">Abyssinian banana</name>
    <name type="synonym">Musa ensete</name>
    <dbReference type="NCBI Taxonomy" id="4639"/>
    <lineage>
        <taxon>Eukaryota</taxon>
        <taxon>Viridiplantae</taxon>
        <taxon>Streptophyta</taxon>
        <taxon>Embryophyta</taxon>
        <taxon>Tracheophyta</taxon>
        <taxon>Spermatophyta</taxon>
        <taxon>Magnoliopsida</taxon>
        <taxon>Liliopsida</taxon>
        <taxon>Zingiberales</taxon>
        <taxon>Musaceae</taxon>
        <taxon>Ensete</taxon>
    </lineage>
</organism>
<proteinExistence type="predicted"/>
<reference evidence="2 3" key="1">
    <citation type="journal article" date="2014" name="Agronomy (Basel)">
        <title>A Draft Genome Sequence for Ensete ventricosum, the Drought-Tolerant Tree Against Hunger.</title>
        <authorList>
            <person name="Harrison J."/>
            <person name="Moore K.A."/>
            <person name="Paszkiewicz K."/>
            <person name="Jones T."/>
            <person name="Grant M."/>
            <person name="Ambacheew D."/>
            <person name="Muzemil S."/>
            <person name="Studholme D.J."/>
        </authorList>
    </citation>
    <scope>NUCLEOTIDE SEQUENCE [LARGE SCALE GENOMIC DNA]</scope>
</reference>
<sequence length="133" mass="14288">MGKGSMSQERSAPGNPRKDVSPTTQPTSGEALQPLLSLPLFGDGNLPSHTPGQYWRLFNDPGQTSPPLNPRTPVVILEAFQGLTNQVQAITGMLQAIISYIPQLAPGRDNAVTRRATSDDPTCRRSTSVPPRV</sequence>
<dbReference type="AlphaFoldDB" id="A0A426Y4Q1"/>
<feature type="compositionally biased region" description="Polar residues" evidence="1">
    <location>
        <begin position="124"/>
        <end position="133"/>
    </location>
</feature>
<feature type="compositionally biased region" description="Polar residues" evidence="1">
    <location>
        <begin position="21"/>
        <end position="30"/>
    </location>
</feature>
<evidence type="ECO:0000313" key="2">
    <source>
        <dbReference type="EMBL" id="RRT46748.1"/>
    </source>
</evidence>
<evidence type="ECO:0000313" key="3">
    <source>
        <dbReference type="Proteomes" id="UP000287651"/>
    </source>
</evidence>
<gene>
    <name evidence="2" type="ORF">B296_00026138</name>
</gene>
<dbReference type="EMBL" id="AMZH03014989">
    <property type="protein sequence ID" value="RRT46748.1"/>
    <property type="molecule type" value="Genomic_DNA"/>
</dbReference>
<feature type="region of interest" description="Disordered" evidence="1">
    <location>
        <begin position="110"/>
        <end position="133"/>
    </location>
</feature>
<feature type="region of interest" description="Disordered" evidence="1">
    <location>
        <begin position="1"/>
        <end position="70"/>
    </location>
</feature>
<comment type="caution">
    <text evidence="2">The sequence shown here is derived from an EMBL/GenBank/DDBJ whole genome shotgun (WGS) entry which is preliminary data.</text>
</comment>
<dbReference type="Proteomes" id="UP000287651">
    <property type="component" value="Unassembled WGS sequence"/>
</dbReference>
<evidence type="ECO:0000256" key="1">
    <source>
        <dbReference type="SAM" id="MobiDB-lite"/>
    </source>
</evidence>
<accession>A0A426Y4Q1</accession>
<feature type="compositionally biased region" description="Polar residues" evidence="1">
    <location>
        <begin position="1"/>
        <end position="10"/>
    </location>
</feature>
<protein>
    <submittedName>
        <fullName evidence="2">Uncharacterized protein</fullName>
    </submittedName>
</protein>
<name>A0A426Y4Q1_ENSVE</name>